<evidence type="ECO:0000313" key="8">
    <source>
        <dbReference type="Proteomes" id="UP000033035"/>
    </source>
</evidence>
<feature type="domain" description="Pyridoxamine kinase/Phosphomethylpyrimidine kinase" evidence="6">
    <location>
        <begin position="32"/>
        <end position="263"/>
    </location>
</feature>
<dbReference type="PATRIC" id="fig|1203610.3.peg.5533"/>
<dbReference type="Pfam" id="PF08543">
    <property type="entry name" value="Phos_pyr_kin"/>
    <property type="match status" value="1"/>
</dbReference>
<evidence type="ECO:0000256" key="3">
    <source>
        <dbReference type="ARBA" id="ARBA00022741"/>
    </source>
</evidence>
<dbReference type="GO" id="GO:0005524">
    <property type="term" value="F:ATP binding"/>
    <property type="evidence" value="ECO:0007669"/>
    <property type="project" value="UniProtKB-KW"/>
</dbReference>
<dbReference type="NCBIfam" id="NF005491">
    <property type="entry name" value="PRK07105.1"/>
    <property type="match status" value="1"/>
</dbReference>
<organism evidence="7 8">
    <name type="scientific">Parabacteroides gordonii MS-1 = DSM 23371</name>
    <dbReference type="NCBI Taxonomy" id="1203610"/>
    <lineage>
        <taxon>Bacteria</taxon>
        <taxon>Pseudomonadati</taxon>
        <taxon>Bacteroidota</taxon>
        <taxon>Bacteroidia</taxon>
        <taxon>Bacteroidales</taxon>
        <taxon>Tannerellaceae</taxon>
        <taxon>Parabacteroides</taxon>
    </lineage>
</organism>
<sequence>MKNKTHQKRVAAIHDLSGFGKCSLTVALPILSAAGIEAAALPTAILSTHTGGISGYTYRDLTNDMRPIMKHWKSLDLRFDAIYTGFLGSFEQQDIVKEFFDMFRRDDNLILVDPVMGDNGELYTIFTREFAAGMRSLCEKADIIVPNLTEAALLLDEPFHPGPYTHAYIESTLRKLGALGPQKVVLTGVYFKEDQLGAATYDRTTDTIDYVFTQKIPGYYHGTGDVFASALLSALMNDFSLTESAAIAVNFTADSIRRTYKAKTDYRFGVNFEQSFPDFLKELKLV</sequence>
<dbReference type="InterPro" id="IPR013749">
    <property type="entry name" value="PM/HMP-P_kinase-1"/>
</dbReference>
<evidence type="ECO:0000313" key="7">
    <source>
        <dbReference type="EMBL" id="KKB45402.1"/>
    </source>
</evidence>
<gene>
    <name evidence="7" type="ORF">HMPREF1536_05419</name>
</gene>
<dbReference type="InterPro" id="IPR004625">
    <property type="entry name" value="PyrdxlKinase"/>
</dbReference>
<keyword evidence="3" id="KW-0547">Nucleotide-binding</keyword>
<reference evidence="7 8" key="1">
    <citation type="submission" date="2013-04" db="EMBL/GenBank/DDBJ databases">
        <title>The Genome Sequence of Parabacteroides gordonii DSM 23371.</title>
        <authorList>
            <consortium name="The Broad Institute Genomics Platform"/>
            <person name="Earl A."/>
            <person name="Ward D."/>
            <person name="Feldgarden M."/>
            <person name="Gevers D."/>
            <person name="Martens E."/>
            <person name="Sakamoto M."/>
            <person name="Benno Y."/>
            <person name="Suzuki N."/>
            <person name="Matsunaga N."/>
            <person name="Koshihara K."/>
            <person name="Seki M."/>
            <person name="Komiya H."/>
            <person name="Walker B."/>
            <person name="Young S."/>
            <person name="Zeng Q."/>
            <person name="Gargeya S."/>
            <person name="Fitzgerald M."/>
            <person name="Haas B."/>
            <person name="Abouelleil A."/>
            <person name="Allen A.W."/>
            <person name="Alvarado L."/>
            <person name="Arachchi H.M."/>
            <person name="Berlin A.M."/>
            <person name="Chapman S.B."/>
            <person name="Gainer-Dewar J."/>
            <person name="Goldberg J."/>
            <person name="Griggs A."/>
            <person name="Gujja S."/>
            <person name="Hansen M."/>
            <person name="Howarth C."/>
            <person name="Imamovic A."/>
            <person name="Ireland A."/>
            <person name="Larimer J."/>
            <person name="McCowan C."/>
            <person name="Murphy C."/>
            <person name="Pearson M."/>
            <person name="Poon T.W."/>
            <person name="Priest M."/>
            <person name="Roberts A."/>
            <person name="Saif S."/>
            <person name="Shea T."/>
            <person name="Sisk P."/>
            <person name="Sykes S."/>
            <person name="Wortman J."/>
            <person name="Nusbaum C."/>
            <person name="Birren B."/>
        </authorList>
    </citation>
    <scope>NUCLEOTIDE SEQUENCE [LARGE SCALE GENOMIC DNA]</scope>
    <source>
        <strain evidence="7 8">MS-1</strain>
    </source>
</reference>
<dbReference type="GO" id="GO:0008478">
    <property type="term" value="F:pyridoxal kinase activity"/>
    <property type="evidence" value="ECO:0007669"/>
    <property type="project" value="UniProtKB-EC"/>
</dbReference>
<dbReference type="GO" id="GO:0005829">
    <property type="term" value="C:cytosol"/>
    <property type="evidence" value="ECO:0007669"/>
    <property type="project" value="TreeGrafter"/>
</dbReference>
<dbReference type="RefSeq" id="WP_028728920.1">
    <property type="nucleotide sequence ID" value="NZ_AUAE01000044.1"/>
</dbReference>
<dbReference type="SUPFAM" id="SSF53613">
    <property type="entry name" value="Ribokinase-like"/>
    <property type="match status" value="1"/>
</dbReference>
<evidence type="ECO:0000256" key="4">
    <source>
        <dbReference type="ARBA" id="ARBA00022777"/>
    </source>
</evidence>
<dbReference type="AlphaFoldDB" id="A0A0F5IJT9"/>
<keyword evidence="8" id="KW-1185">Reference proteome</keyword>
<dbReference type="GO" id="GO:0009443">
    <property type="term" value="P:pyridoxal 5'-phosphate salvage"/>
    <property type="evidence" value="ECO:0007669"/>
    <property type="project" value="InterPro"/>
</dbReference>
<evidence type="ECO:0000256" key="5">
    <source>
        <dbReference type="ARBA" id="ARBA00022840"/>
    </source>
</evidence>
<proteinExistence type="predicted"/>
<dbReference type="EMBL" id="AQHW01000033">
    <property type="protein sequence ID" value="KKB45402.1"/>
    <property type="molecule type" value="Genomic_DNA"/>
</dbReference>
<accession>A0A0F5IJT9</accession>
<dbReference type="Gene3D" id="3.40.1190.20">
    <property type="match status" value="1"/>
</dbReference>
<dbReference type="STRING" id="1203610.HMPREF1536_05419"/>
<evidence type="ECO:0000256" key="2">
    <source>
        <dbReference type="ARBA" id="ARBA00022679"/>
    </source>
</evidence>
<dbReference type="EC" id="2.7.1.35" evidence="1"/>
<keyword evidence="4" id="KW-0418">Kinase</keyword>
<dbReference type="CDD" id="cd01173">
    <property type="entry name" value="pyridoxal_pyridoxamine_kinase"/>
    <property type="match status" value="1"/>
</dbReference>
<dbReference type="PANTHER" id="PTHR10534:SF2">
    <property type="entry name" value="PYRIDOXAL KINASE"/>
    <property type="match status" value="1"/>
</dbReference>
<dbReference type="PANTHER" id="PTHR10534">
    <property type="entry name" value="PYRIDOXAL KINASE"/>
    <property type="match status" value="1"/>
</dbReference>
<name>A0A0F5IJT9_9BACT</name>
<keyword evidence="5" id="KW-0067">ATP-binding</keyword>
<dbReference type="Proteomes" id="UP000033035">
    <property type="component" value="Unassembled WGS sequence"/>
</dbReference>
<evidence type="ECO:0000259" key="6">
    <source>
        <dbReference type="Pfam" id="PF08543"/>
    </source>
</evidence>
<protein>
    <recommendedName>
        <fullName evidence="1">pyridoxal kinase</fullName>
        <ecNumber evidence="1">2.7.1.35</ecNumber>
    </recommendedName>
</protein>
<evidence type="ECO:0000256" key="1">
    <source>
        <dbReference type="ARBA" id="ARBA00012104"/>
    </source>
</evidence>
<dbReference type="InterPro" id="IPR029056">
    <property type="entry name" value="Ribokinase-like"/>
</dbReference>
<keyword evidence="2" id="KW-0808">Transferase</keyword>
<comment type="caution">
    <text evidence="7">The sequence shown here is derived from an EMBL/GenBank/DDBJ whole genome shotgun (WGS) entry which is preliminary data.</text>
</comment>
<dbReference type="HOGENOM" id="CLU_046496_2_0_10"/>